<evidence type="ECO:0000313" key="2">
    <source>
        <dbReference type="EMBL" id="MCY4726735.1"/>
    </source>
</evidence>
<keyword evidence="3" id="KW-1185">Reference proteome</keyword>
<evidence type="ECO:0000313" key="3">
    <source>
        <dbReference type="Proteomes" id="UP001074726"/>
    </source>
</evidence>
<feature type="domain" description="YqaJ viral recombinase" evidence="1">
    <location>
        <begin position="10"/>
        <end position="144"/>
    </location>
</feature>
<dbReference type="InterPro" id="IPR011604">
    <property type="entry name" value="PDDEXK-like_dom_sf"/>
</dbReference>
<dbReference type="Proteomes" id="UP001074726">
    <property type="component" value="Unassembled WGS sequence"/>
</dbReference>
<comment type="caution">
    <text evidence="2">The sequence shown here is derived from an EMBL/GenBank/DDBJ whole genome shotgun (WGS) entry which is preliminary data.</text>
</comment>
<dbReference type="RefSeq" id="WP_268111643.1">
    <property type="nucleotide sequence ID" value="NZ_JAPPUX010000003.1"/>
</dbReference>
<evidence type="ECO:0000259" key="1">
    <source>
        <dbReference type="Pfam" id="PF09588"/>
    </source>
</evidence>
<dbReference type="InterPro" id="IPR011335">
    <property type="entry name" value="Restrct_endonuc-II-like"/>
</dbReference>
<dbReference type="EMBL" id="JAPPUX010000003">
    <property type="protein sequence ID" value="MCY4726735.1"/>
    <property type="molecule type" value="Genomic_DNA"/>
</dbReference>
<organism evidence="2 3">
    <name type="scientific">Nocardioides pini</name>
    <dbReference type="NCBI Taxonomy" id="2975053"/>
    <lineage>
        <taxon>Bacteria</taxon>
        <taxon>Bacillati</taxon>
        <taxon>Actinomycetota</taxon>
        <taxon>Actinomycetes</taxon>
        <taxon>Propionibacteriales</taxon>
        <taxon>Nocardioidaceae</taxon>
        <taxon>Nocardioides</taxon>
    </lineage>
</organism>
<dbReference type="InterPro" id="IPR019080">
    <property type="entry name" value="YqaJ_viral_recombinase"/>
</dbReference>
<reference evidence="2" key="1">
    <citation type="submission" date="2022-08" db="EMBL/GenBank/DDBJ databases">
        <title>Genome sequencing of Nocardioides sp. STR2.</title>
        <authorList>
            <person name="So Y."/>
        </authorList>
    </citation>
    <scope>NUCLEOTIDE SEQUENCE</scope>
    <source>
        <strain evidence="2">STR2</strain>
    </source>
</reference>
<dbReference type="Pfam" id="PF09588">
    <property type="entry name" value="YqaJ"/>
    <property type="match status" value="1"/>
</dbReference>
<dbReference type="Gene3D" id="3.90.320.10">
    <property type="match status" value="1"/>
</dbReference>
<proteinExistence type="predicted"/>
<protein>
    <submittedName>
        <fullName evidence="2">YqaJ viral recombinase family protein</fullName>
    </submittedName>
</protein>
<dbReference type="SUPFAM" id="SSF52980">
    <property type="entry name" value="Restriction endonuclease-like"/>
    <property type="match status" value="1"/>
</dbReference>
<name>A0ABT4CCP9_9ACTN</name>
<gene>
    <name evidence="2" type="ORF">NYO98_10635</name>
</gene>
<sequence length="309" mass="34510">MDENTDRIGWLRERRAGIGGTDAAVLMGTHVGKVTPRDVYNDKIATDDPAELNLPMFRFGHMLEPRLLAEAEAHHGIKVRPGGLFRNKAESWRYANPDALTSDGGILECKTTGTTTKHYAAWKAGDISPHAYDQTQHYLAVTGRAHARFVVGVNPKGWQKRPESEWVDSVTEIFHVGPIPRDEARIAEILEAERDFWACVEARALSTRWAPREVEARIPEMVEDDLVRLAVIKEQQTKLKADREAIEKRLRGAIGDEGGFLTLWGKPRVSLTAYDAETFDKAGLIEAHPDIAERFIGTAPRTRLSVVDA</sequence>
<accession>A0ABT4CCP9</accession>